<gene>
    <name evidence="7" type="ORF">GA0061101_14724</name>
</gene>
<dbReference type="Gene3D" id="1.20.1250.20">
    <property type="entry name" value="MFS general substrate transporter like domains"/>
    <property type="match status" value="1"/>
</dbReference>
<dbReference type="InterPro" id="IPR011701">
    <property type="entry name" value="MFS"/>
</dbReference>
<dbReference type="AlphaFoldDB" id="A0A1C3XJU1"/>
<proteinExistence type="predicted"/>
<evidence type="ECO:0000313" key="7">
    <source>
        <dbReference type="EMBL" id="SCB52244.1"/>
    </source>
</evidence>
<dbReference type="SUPFAM" id="SSF103473">
    <property type="entry name" value="MFS general substrate transporter"/>
    <property type="match status" value="1"/>
</dbReference>
<dbReference type="RefSeq" id="WP_113102157.1">
    <property type="nucleotide sequence ID" value="NZ_FMAF01000047.1"/>
</dbReference>
<feature type="domain" description="Major facilitator superfamily (MFS) profile" evidence="6">
    <location>
        <begin position="16"/>
        <end position="129"/>
    </location>
</feature>
<feature type="transmembrane region" description="Helical" evidence="5">
    <location>
        <begin position="12"/>
        <end position="34"/>
    </location>
</feature>
<feature type="region of interest" description="Disordered" evidence="4">
    <location>
        <begin position="103"/>
        <end position="129"/>
    </location>
</feature>
<evidence type="ECO:0000256" key="2">
    <source>
        <dbReference type="ARBA" id="ARBA00022989"/>
    </source>
</evidence>
<keyword evidence="3 5" id="KW-0472">Membrane</keyword>
<dbReference type="Pfam" id="PF07690">
    <property type="entry name" value="MFS_1"/>
    <property type="match status" value="1"/>
</dbReference>
<reference evidence="7 8" key="1">
    <citation type="submission" date="2016-08" db="EMBL/GenBank/DDBJ databases">
        <authorList>
            <person name="Seilhamer J.J."/>
        </authorList>
    </citation>
    <scope>NUCLEOTIDE SEQUENCE [LARGE SCALE GENOMIC DNA]</scope>
    <source>
        <strain evidence="7 8">P1-7</strain>
    </source>
</reference>
<evidence type="ECO:0000256" key="5">
    <source>
        <dbReference type="SAM" id="Phobius"/>
    </source>
</evidence>
<evidence type="ECO:0000259" key="6">
    <source>
        <dbReference type="PROSITE" id="PS50850"/>
    </source>
</evidence>
<evidence type="ECO:0000256" key="4">
    <source>
        <dbReference type="SAM" id="MobiDB-lite"/>
    </source>
</evidence>
<evidence type="ECO:0000256" key="3">
    <source>
        <dbReference type="ARBA" id="ARBA00023136"/>
    </source>
</evidence>
<name>A0A1C3XJU1_9HYPH</name>
<protein>
    <submittedName>
        <fullName evidence="7">Major Facilitator Superfamily protein</fullName>
    </submittedName>
</protein>
<dbReference type="Proteomes" id="UP000199205">
    <property type="component" value="Unassembled WGS sequence"/>
</dbReference>
<keyword evidence="2 5" id="KW-1133">Transmembrane helix</keyword>
<dbReference type="InterPro" id="IPR036259">
    <property type="entry name" value="MFS_trans_sf"/>
</dbReference>
<dbReference type="PROSITE" id="PS50850">
    <property type="entry name" value="MFS"/>
    <property type="match status" value="1"/>
</dbReference>
<dbReference type="GO" id="GO:0022857">
    <property type="term" value="F:transmembrane transporter activity"/>
    <property type="evidence" value="ECO:0007669"/>
    <property type="project" value="InterPro"/>
</dbReference>
<feature type="transmembrane region" description="Helical" evidence="5">
    <location>
        <begin position="54"/>
        <end position="76"/>
    </location>
</feature>
<keyword evidence="1 5" id="KW-0812">Transmembrane</keyword>
<dbReference type="EMBL" id="FMAF01000047">
    <property type="protein sequence ID" value="SCB52244.1"/>
    <property type="molecule type" value="Genomic_DNA"/>
</dbReference>
<organism evidence="7 8">
    <name type="scientific">Rhizobium lusitanum</name>
    <dbReference type="NCBI Taxonomy" id="293958"/>
    <lineage>
        <taxon>Bacteria</taxon>
        <taxon>Pseudomonadati</taxon>
        <taxon>Pseudomonadota</taxon>
        <taxon>Alphaproteobacteria</taxon>
        <taxon>Hyphomicrobiales</taxon>
        <taxon>Rhizobiaceae</taxon>
        <taxon>Rhizobium/Agrobacterium group</taxon>
        <taxon>Rhizobium</taxon>
    </lineage>
</organism>
<dbReference type="OrthoDB" id="9764259at2"/>
<sequence length="129" mass="13801">MTRTDSNSLRPLPPWSLAALLLAMFAIALGYGFLLPILPSTIARIAGTSDPAILAQHTGVLTGTYTLELFLFAPLWGRFSDRYGRRPAIVVLAAGIGLPRLLKQPEREGPDAPASTGTSRTAAEEGRRS</sequence>
<dbReference type="InterPro" id="IPR020846">
    <property type="entry name" value="MFS_dom"/>
</dbReference>
<evidence type="ECO:0000256" key="1">
    <source>
        <dbReference type="ARBA" id="ARBA00022692"/>
    </source>
</evidence>
<evidence type="ECO:0000313" key="8">
    <source>
        <dbReference type="Proteomes" id="UP000199205"/>
    </source>
</evidence>
<accession>A0A1C3XJU1</accession>